<feature type="domain" description="NFACT RNA-binding" evidence="6">
    <location>
        <begin position="480"/>
        <end position="574"/>
    </location>
</feature>
<dbReference type="HAMAP" id="MF_00844_B">
    <property type="entry name" value="RqcH_B"/>
    <property type="match status" value="1"/>
</dbReference>
<dbReference type="AlphaFoldDB" id="A0A0P7YVE0"/>
<dbReference type="PANTHER" id="PTHR15239:SF6">
    <property type="entry name" value="RIBOSOME QUALITY CONTROL COMPLEX SUBUNIT NEMF"/>
    <property type="match status" value="1"/>
</dbReference>
<evidence type="ECO:0000259" key="6">
    <source>
        <dbReference type="Pfam" id="PF05670"/>
    </source>
</evidence>
<feature type="coiled-coil region" evidence="5">
    <location>
        <begin position="289"/>
        <end position="316"/>
    </location>
</feature>
<comment type="caution">
    <text evidence="7">The sequence shown here is derived from an EMBL/GenBank/DDBJ whole genome shotgun (WGS) entry which is preliminary data.</text>
</comment>
<keyword evidence="3 5" id="KW-0694">RNA-binding</keyword>
<protein>
    <recommendedName>
        <fullName evidence="5">Rqc2 homolog RqcH</fullName>
        <shortName evidence="5">RqcH</shortName>
    </recommendedName>
</protein>
<accession>A0A0P7YVE0</accession>
<sequence length="602" mass="68539">MQPVDFTTLMAVSSDLRKYWLPARCEQVYQRDPYTLFIALRTLESRGWLAISWHPQAARLHIAEPPPKRNDTFTFSQQLKHQLGGLALTQINSIAPWERVLDLQFARRPDEPALWHLYVEVMGKYSNVILTTADRQIVTAAHQVSEQQSSLRPIQTGRMYVSPPSIRGKLPDLAEPFQDWCDRVSLIPGPLQKMLVKTHSGVSSAIAGQLILAANLPADILTSDLSLAAWQTLFQQWQSWLEKLASTSFTPGWLDRHYGGYTVLGIGMAKPAENVQTLLDDYYRHQFNQEEFRRLYNRLEQRLKTLLAKLRQKADTFTTRLRQSDEAESYRQKADLLMAHLHQWKVGMTQIELTDFESGEPVVLPLNPEKNAVQNAQMLYKQHQKLKRARAAVAPLLTAVNNEISYLEQVEDSLLQVPAYQVEADLRSLEESRSELIAQGYLRDTTGYQAGSSIANRNQLASVQKASGRSKETESSETSFRKYTTPQGFDLLVGRNNNQNEQLTFKQASDYDLWFHAQEIPGSHVLLRLNAGDDPSDETLNLAASMAAYYSRARQSEQVPVVYTEPKHVYKPNGALPGMVIYKRERVIWGQPQQAQAFIDRL</sequence>
<proteinExistence type="inferred from homology"/>
<dbReference type="Proteomes" id="UP000050465">
    <property type="component" value="Unassembled WGS sequence"/>
</dbReference>
<dbReference type="Gene3D" id="2.30.310.10">
    <property type="entry name" value="ibrinogen binding protein from staphylococcus aureus domain"/>
    <property type="match status" value="1"/>
</dbReference>
<evidence type="ECO:0000256" key="1">
    <source>
        <dbReference type="ARBA" id="ARBA00022555"/>
    </source>
</evidence>
<evidence type="ECO:0000256" key="5">
    <source>
        <dbReference type="HAMAP-Rule" id="MF_00844"/>
    </source>
</evidence>
<evidence type="ECO:0000256" key="4">
    <source>
        <dbReference type="ARBA" id="ARBA00022917"/>
    </source>
</evidence>
<dbReference type="Pfam" id="PF05670">
    <property type="entry name" value="NFACT-R_1"/>
    <property type="match status" value="1"/>
</dbReference>
<dbReference type="EMBL" id="LJZR01000018">
    <property type="protein sequence ID" value="KPQ34590.1"/>
    <property type="molecule type" value="Genomic_DNA"/>
</dbReference>
<dbReference type="PATRIC" id="fig|1666911.3.peg.9"/>
<dbReference type="GO" id="GO:0043023">
    <property type="term" value="F:ribosomal large subunit binding"/>
    <property type="evidence" value="ECO:0007669"/>
    <property type="project" value="UniProtKB-UniRule"/>
</dbReference>
<keyword evidence="2 5" id="KW-0699">rRNA-binding</keyword>
<dbReference type="STRING" id="1666911.HLUCCA11_13835"/>
<keyword evidence="1 5" id="KW-0820">tRNA-binding</keyword>
<comment type="similarity">
    <text evidence="5">Belongs to the NEMF family.</text>
</comment>
<dbReference type="GO" id="GO:0072344">
    <property type="term" value="P:rescue of stalled ribosome"/>
    <property type="evidence" value="ECO:0007669"/>
    <property type="project" value="UniProtKB-UniRule"/>
</dbReference>
<dbReference type="GO" id="GO:1990112">
    <property type="term" value="C:RQC complex"/>
    <property type="evidence" value="ECO:0007669"/>
    <property type="project" value="TreeGrafter"/>
</dbReference>
<dbReference type="InterPro" id="IPR043682">
    <property type="entry name" value="RqcH_bacterial"/>
</dbReference>
<evidence type="ECO:0000256" key="2">
    <source>
        <dbReference type="ARBA" id="ARBA00022730"/>
    </source>
</evidence>
<evidence type="ECO:0000256" key="3">
    <source>
        <dbReference type="ARBA" id="ARBA00022884"/>
    </source>
</evidence>
<dbReference type="Pfam" id="PF05833">
    <property type="entry name" value="NFACT_N"/>
    <property type="match status" value="1"/>
</dbReference>
<gene>
    <name evidence="5" type="primary">rqcH</name>
    <name evidence="7" type="ORF">HLUCCA11_13835</name>
</gene>
<comment type="subunit">
    <text evidence="5">Associates with stalled 50S ribosomal subunits. Binds to RqcP.</text>
</comment>
<name>A0A0P7YVE0_9CYAN</name>
<dbReference type="GO" id="GO:0019843">
    <property type="term" value="F:rRNA binding"/>
    <property type="evidence" value="ECO:0007669"/>
    <property type="project" value="UniProtKB-UniRule"/>
</dbReference>
<dbReference type="InterPro" id="IPR008532">
    <property type="entry name" value="NFACT_RNA-bd"/>
</dbReference>
<keyword evidence="4 5" id="KW-0648">Protein biosynthesis</keyword>
<comment type="function">
    <text evidence="5">Key component of the ribosome quality control system (RQC), a ribosome-associated complex that mediates the extraction of incompletely synthesized nascent chains from stalled ribosomes and their subsequent degradation. RqcH recruits Ala-charged tRNA, and with RqcP directs the elongation of stalled nascent chains on 50S ribosomal subunits, leading to non-templated C-terminal alanine extensions (Ala tail). The Ala tail promotes nascent chain degradation. May add between 1 and at least 8 Ala residues. Binds to stalled 50S ribosomal subunits.</text>
</comment>
<organism evidence="7 8">
    <name type="scientific">Phormidesmis priestleyi Ana</name>
    <dbReference type="NCBI Taxonomy" id="1666911"/>
    <lineage>
        <taxon>Bacteria</taxon>
        <taxon>Bacillati</taxon>
        <taxon>Cyanobacteriota</taxon>
        <taxon>Cyanophyceae</taxon>
        <taxon>Leptolyngbyales</taxon>
        <taxon>Leptolyngbyaceae</taxon>
        <taxon>Phormidesmis</taxon>
    </lineage>
</organism>
<evidence type="ECO:0000313" key="7">
    <source>
        <dbReference type="EMBL" id="KPQ34590.1"/>
    </source>
</evidence>
<dbReference type="PANTHER" id="PTHR15239">
    <property type="entry name" value="NUCLEAR EXPORT MEDIATOR FACTOR NEMF"/>
    <property type="match status" value="1"/>
</dbReference>
<evidence type="ECO:0000313" key="8">
    <source>
        <dbReference type="Proteomes" id="UP000050465"/>
    </source>
</evidence>
<dbReference type="InterPro" id="IPR051608">
    <property type="entry name" value="RQC_Subunit_NEMF"/>
</dbReference>
<keyword evidence="5" id="KW-0175">Coiled coil</keyword>
<reference evidence="7 8" key="1">
    <citation type="submission" date="2015-09" db="EMBL/GenBank/DDBJ databases">
        <title>Identification and resolution of microdiversity through metagenomic sequencing of parallel consortia.</title>
        <authorList>
            <person name="Nelson W.C."/>
            <person name="Romine M.F."/>
            <person name="Lindemann S.R."/>
        </authorList>
    </citation>
    <scope>NUCLEOTIDE SEQUENCE [LARGE SCALE GENOMIC DNA]</scope>
    <source>
        <strain evidence="7">Ana</strain>
    </source>
</reference>
<dbReference type="GO" id="GO:0000049">
    <property type="term" value="F:tRNA binding"/>
    <property type="evidence" value="ECO:0007669"/>
    <property type="project" value="UniProtKB-UniRule"/>
</dbReference>